<accession>A0ABX7PSR5</accession>
<keyword evidence="7" id="KW-1185">Reference proteome</keyword>
<dbReference type="Proteomes" id="UP000663088">
    <property type="component" value="Chromosome"/>
</dbReference>
<dbReference type="EMBL" id="CP065956">
    <property type="protein sequence ID" value="QSR85967.1"/>
    <property type="molecule type" value="Genomic_DNA"/>
</dbReference>
<dbReference type="Gene3D" id="2.102.10.10">
    <property type="entry name" value="Rieske [2Fe-2S] iron-sulphur domain"/>
    <property type="match status" value="1"/>
</dbReference>
<name>A0ABX7PSR5_9BACT</name>
<evidence type="ECO:0000256" key="1">
    <source>
        <dbReference type="ARBA" id="ARBA00022714"/>
    </source>
</evidence>
<dbReference type="PANTHER" id="PTHR21496:SF23">
    <property type="entry name" value="3-PHENYLPROPIONATE_CINNAMIC ACID DIOXYGENASE FERREDOXIN SUBUNIT"/>
    <property type="match status" value="1"/>
</dbReference>
<organism evidence="6 7">
    <name type="scientific">Candidatus Methylacidiphilum infernorum</name>
    <dbReference type="NCBI Taxonomy" id="511746"/>
    <lineage>
        <taxon>Bacteria</taxon>
        <taxon>Pseudomonadati</taxon>
        <taxon>Verrucomicrobiota</taxon>
        <taxon>Methylacidiphilae</taxon>
        <taxon>Methylacidiphilales</taxon>
        <taxon>Methylacidiphilaceae</taxon>
        <taxon>Methylacidiphilum (ex Ratnadevi et al. 2023)</taxon>
    </lineage>
</organism>
<dbReference type="InterPro" id="IPR017941">
    <property type="entry name" value="Rieske_2Fe-2S"/>
</dbReference>
<evidence type="ECO:0000256" key="3">
    <source>
        <dbReference type="ARBA" id="ARBA00023004"/>
    </source>
</evidence>
<evidence type="ECO:0000313" key="6">
    <source>
        <dbReference type="EMBL" id="QSR85967.1"/>
    </source>
</evidence>
<dbReference type="CDD" id="cd03528">
    <property type="entry name" value="Rieske_RO_ferredoxin"/>
    <property type="match status" value="1"/>
</dbReference>
<keyword evidence="4" id="KW-0411">Iron-sulfur</keyword>
<proteinExistence type="predicted"/>
<feature type="domain" description="Rieske" evidence="5">
    <location>
        <begin position="5"/>
        <end position="100"/>
    </location>
</feature>
<dbReference type="Pfam" id="PF00355">
    <property type="entry name" value="Rieske"/>
    <property type="match status" value="1"/>
</dbReference>
<protein>
    <submittedName>
        <fullName evidence="6">Non-heme iron oxygenase ferredoxin subunit</fullName>
    </submittedName>
</protein>
<dbReference type="PROSITE" id="PS51296">
    <property type="entry name" value="RIESKE"/>
    <property type="match status" value="1"/>
</dbReference>
<evidence type="ECO:0000313" key="7">
    <source>
        <dbReference type="Proteomes" id="UP000663088"/>
    </source>
</evidence>
<keyword evidence="3" id="KW-0408">Iron</keyword>
<gene>
    <name evidence="6" type="ORF">EM20IM_05440</name>
</gene>
<sequence>MAKVKCPFKASEIPEGAGKCFDVEGKKIAVFCYKGEYFALDDTCPHEGGPLSEGFIENGEVECPWHGARFSLKTGEVLCGPATKGVNAYSCVKKGEELELDIE</sequence>
<evidence type="ECO:0000256" key="2">
    <source>
        <dbReference type="ARBA" id="ARBA00022723"/>
    </source>
</evidence>
<dbReference type="RefSeq" id="WP_206843676.1">
    <property type="nucleotide sequence ID" value="NZ_CP065956.1"/>
</dbReference>
<dbReference type="SUPFAM" id="SSF50022">
    <property type="entry name" value="ISP domain"/>
    <property type="match status" value="1"/>
</dbReference>
<dbReference type="PANTHER" id="PTHR21496">
    <property type="entry name" value="FERREDOXIN-RELATED"/>
    <property type="match status" value="1"/>
</dbReference>
<keyword evidence="1" id="KW-0001">2Fe-2S</keyword>
<evidence type="ECO:0000256" key="4">
    <source>
        <dbReference type="ARBA" id="ARBA00023014"/>
    </source>
</evidence>
<evidence type="ECO:0000259" key="5">
    <source>
        <dbReference type="PROSITE" id="PS51296"/>
    </source>
</evidence>
<keyword evidence="2" id="KW-0479">Metal-binding</keyword>
<dbReference type="InterPro" id="IPR036922">
    <property type="entry name" value="Rieske_2Fe-2S_sf"/>
</dbReference>
<reference evidence="6 7" key="1">
    <citation type="submission" date="2020-12" db="EMBL/GenBank/DDBJ databases">
        <authorList>
            <person name="Awala S.I."/>
            <person name="Gwak J.-H."/>
            <person name="Kim S.-J."/>
            <person name="Rhee S.-K."/>
        </authorList>
    </citation>
    <scope>NUCLEOTIDE SEQUENCE [LARGE SCALE GENOMIC DNA]</scope>
    <source>
        <strain evidence="6 7">IT5</strain>
    </source>
</reference>